<evidence type="ECO:0000313" key="2">
    <source>
        <dbReference type="Proteomes" id="UP000078492"/>
    </source>
</evidence>
<organism evidence="1 2">
    <name type="scientific">Trachymyrmex cornetzi</name>
    <dbReference type="NCBI Taxonomy" id="471704"/>
    <lineage>
        <taxon>Eukaryota</taxon>
        <taxon>Metazoa</taxon>
        <taxon>Ecdysozoa</taxon>
        <taxon>Arthropoda</taxon>
        <taxon>Hexapoda</taxon>
        <taxon>Insecta</taxon>
        <taxon>Pterygota</taxon>
        <taxon>Neoptera</taxon>
        <taxon>Endopterygota</taxon>
        <taxon>Hymenoptera</taxon>
        <taxon>Apocrita</taxon>
        <taxon>Aculeata</taxon>
        <taxon>Formicoidea</taxon>
        <taxon>Formicidae</taxon>
        <taxon>Myrmicinae</taxon>
        <taxon>Trachymyrmex</taxon>
    </lineage>
</organism>
<accession>A0A195EIH2</accession>
<protein>
    <submittedName>
        <fullName evidence="1">Uncharacterized protein</fullName>
    </submittedName>
</protein>
<keyword evidence="2" id="KW-1185">Reference proteome</keyword>
<feature type="non-terminal residue" evidence="1">
    <location>
        <position position="1"/>
    </location>
</feature>
<sequence length="312" mass="34501">VFSVSRSILGMLTFREPCNPLHHFHNGGYRGQNTVSSFVAGTVLPREEAARGDRVSSSLQTFIPDRARVTGAHDRTNPVTTDDRFGCPRTRTARNCPADLGTERQMLLVCQSSGLTCLLIGAYRLSSNATRKVNDTRYMGGRCNPNAQHPGCPQRAIGTSRAAVSWACLAAAECVFLCVCVCVLRPHINGQLAATTTAVFEPRTDVAIIDRGRFHCDDLLSAAGAGRCSPFYRGCYYCVMPSAVPPPLRESPDLERETAARFSRHILSAVRRRALRSVQREKNVESCGFHYGEPLSLPEKVDYYRNFRDEIK</sequence>
<dbReference type="AlphaFoldDB" id="A0A195EIH2"/>
<dbReference type="Proteomes" id="UP000078492">
    <property type="component" value="Unassembled WGS sequence"/>
</dbReference>
<evidence type="ECO:0000313" key="1">
    <source>
        <dbReference type="EMBL" id="KYN28055.1"/>
    </source>
</evidence>
<reference evidence="1 2" key="1">
    <citation type="submission" date="2015-09" db="EMBL/GenBank/DDBJ databases">
        <title>Trachymyrmex cornetzi WGS genome.</title>
        <authorList>
            <person name="Nygaard S."/>
            <person name="Hu H."/>
            <person name="Boomsma J."/>
            <person name="Zhang G."/>
        </authorList>
    </citation>
    <scope>NUCLEOTIDE SEQUENCE [LARGE SCALE GENOMIC DNA]</scope>
    <source>
        <strain evidence="1">Tcor2-1</strain>
        <tissue evidence="1">Whole body</tissue>
    </source>
</reference>
<gene>
    <name evidence="1" type="ORF">ALC57_02491</name>
</gene>
<name>A0A195EIH2_9HYME</name>
<dbReference type="EMBL" id="KQ978822">
    <property type="protein sequence ID" value="KYN28055.1"/>
    <property type="molecule type" value="Genomic_DNA"/>
</dbReference>
<proteinExistence type="predicted"/>